<gene>
    <name evidence="3" type="ORF">O159_01970</name>
</gene>
<dbReference type="PATRIC" id="fig|1389489.3.peg.184"/>
<dbReference type="PROSITE" id="PS51257">
    <property type="entry name" value="PROKAR_LIPOPROTEIN"/>
    <property type="match status" value="1"/>
</dbReference>
<dbReference type="AlphaFoldDB" id="U3P3Y2"/>
<dbReference type="RefSeq" id="WP_021753888.1">
    <property type="nucleotide sequence ID" value="NC_022438.1"/>
</dbReference>
<dbReference type="KEGG" id="lxy:O159_01970"/>
<sequence length="156" mass="16150">MITRRGTKNSIFLTAAAIVSAVGLLSGCSAAAPKATPKADAKLSAEEYSIALKKCMSKEGVETKSISGGKAIRMDSGAEAAMETCTKKLGTPPQAENTQSPEKTKEETLKTAKCLRENGVDVEMKGDSFTIKSDLPEEAAKKCLGDVPGAPAGAVK</sequence>
<proteinExistence type="predicted"/>
<dbReference type="OrthoDB" id="7949713at2"/>
<dbReference type="EMBL" id="CP006734">
    <property type="protein sequence ID" value="AGW40441.1"/>
    <property type="molecule type" value="Genomic_DNA"/>
</dbReference>
<dbReference type="STRING" id="1389489.O159_01970"/>
<evidence type="ECO:0008006" key="5">
    <source>
        <dbReference type="Google" id="ProtNLM"/>
    </source>
</evidence>
<dbReference type="Proteomes" id="UP000016743">
    <property type="component" value="Chromosome"/>
</dbReference>
<keyword evidence="4" id="KW-1185">Reference proteome</keyword>
<accession>U3P3Y2</accession>
<evidence type="ECO:0000313" key="4">
    <source>
        <dbReference type="Proteomes" id="UP000016743"/>
    </source>
</evidence>
<organism evidence="3 4">
    <name type="scientific">Leifsonia xyli subsp. cynodontis DSM 46306</name>
    <dbReference type="NCBI Taxonomy" id="1389489"/>
    <lineage>
        <taxon>Bacteria</taxon>
        <taxon>Bacillati</taxon>
        <taxon>Actinomycetota</taxon>
        <taxon>Actinomycetes</taxon>
        <taxon>Micrococcales</taxon>
        <taxon>Microbacteriaceae</taxon>
        <taxon>Leifsonia</taxon>
    </lineage>
</organism>
<keyword evidence="2" id="KW-0732">Signal</keyword>
<evidence type="ECO:0000313" key="3">
    <source>
        <dbReference type="EMBL" id="AGW40441.1"/>
    </source>
</evidence>
<feature type="region of interest" description="Disordered" evidence="1">
    <location>
        <begin position="88"/>
        <end position="109"/>
    </location>
</feature>
<feature type="signal peptide" evidence="2">
    <location>
        <begin position="1"/>
        <end position="31"/>
    </location>
</feature>
<evidence type="ECO:0000256" key="1">
    <source>
        <dbReference type="SAM" id="MobiDB-lite"/>
    </source>
</evidence>
<reference evidence="3 4" key="1">
    <citation type="journal article" date="2013" name="Genome Announc.">
        <title>Complete Genome Sequence of Leifsonia xyli subsp. cynodontis Strain DSM46306, a Gram-Positive Bacterial Pathogen of Grasses.</title>
        <authorList>
            <person name="Monteiro-Vitorello C.B."/>
            <person name="Zerillo M.M."/>
            <person name="Van Sluys M.A."/>
            <person name="Camargo L.E."/>
            <person name="Kitajima J.P."/>
        </authorList>
    </citation>
    <scope>NUCLEOTIDE SEQUENCE [LARGE SCALE GENOMIC DNA]</scope>
    <source>
        <strain evidence="3 4">DSM 46306</strain>
    </source>
</reference>
<protein>
    <recommendedName>
        <fullName evidence="5">Secreted protein</fullName>
    </recommendedName>
</protein>
<name>U3P3Y2_LEIXC</name>
<evidence type="ECO:0000256" key="2">
    <source>
        <dbReference type="SAM" id="SignalP"/>
    </source>
</evidence>
<feature type="chain" id="PRO_5004647330" description="Secreted protein" evidence="2">
    <location>
        <begin position="32"/>
        <end position="156"/>
    </location>
</feature>
<dbReference type="HOGENOM" id="CLU_1684420_0_0_11"/>